<sequence length="87" mass="9644">MAMAFEEKILLLRRYEQRVYSICLHLVREEKLASEAAEAALVALFGDPAFAAGSEGERSRSARAAAVRHALLLHSNERGFDYARAHG</sequence>
<dbReference type="RefSeq" id="WP_138193954.1">
    <property type="nucleotide sequence ID" value="NZ_VCIW01000005.1"/>
</dbReference>
<dbReference type="AlphaFoldDB" id="A0A5R9GFY7"/>
<keyword evidence="2" id="KW-1185">Reference proteome</keyword>
<evidence type="ECO:0008006" key="3">
    <source>
        <dbReference type="Google" id="ProtNLM"/>
    </source>
</evidence>
<evidence type="ECO:0000313" key="2">
    <source>
        <dbReference type="Proteomes" id="UP000309676"/>
    </source>
</evidence>
<comment type="caution">
    <text evidence="1">The sequence shown here is derived from an EMBL/GenBank/DDBJ whole genome shotgun (WGS) entry which is preliminary data.</text>
</comment>
<proteinExistence type="predicted"/>
<dbReference type="EMBL" id="VCIW01000005">
    <property type="protein sequence ID" value="TLS52298.1"/>
    <property type="molecule type" value="Genomic_DNA"/>
</dbReference>
<accession>A0A5R9GFY7</accession>
<evidence type="ECO:0000313" key="1">
    <source>
        <dbReference type="EMBL" id="TLS52298.1"/>
    </source>
</evidence>
<name>A0A5R9GFY7_9BACL</name>
<organism evidence="1 2">
    <name type="scientific">Paenibacillus antri</name>
    <dbReference type="NCBI Taxonomy" id="2582848"/>
    <lineage>
        <taxon>Bacteria</taxon>
        <taxon>Bacillati</taxon>
        <taxon>Bacillota</taxon>
        <taxon>Bacilli</taxon>
        <taxon>Bacillales</taxon>
        <taxon>Paenibacillaceae</taxon>
        <taxon>Paenibacillus</taxon>
    </lineage>
</organism>
<dbReference type="Proteomes" id="UP000309676">
    <property type="component" value="Unassembled WGS sequence"/>
</dbReference>
<gene>
    <name evidence="1" type="ORF">FE782_10005</name>
</gene>
<protein>
    <recommendedName>
        <fullName evidence="3">RNA polymerase sigma-70 region 2 domain-containing protein</fullName>
    </recommendedName>
</protein>
<reference evidence="1 2" key="1">
    <citation type="submission" date="2019-05" db="EMBL/GenBank/DDBJ databases">
        <authorList>
            <person name="Narsing Rao M.P."/>
            <person name="Li W.J."/>
        </authorList>
    </citation>
    <scope>NUCLEOTIDE SEQUENCE [LARGE SCALE GENOMIC DNA]</scope>
    <source>
        <strain evidence="1 2">SYSU_K30003</strain>
    </source>
</reference>